<organism evidence="3 4">
    <name type="scientific">Bordetella genomosp. 4</name>
    <dbReference type="NCBI Taxonomy" id="463044"/>
    <lineage>
        <taxon>Bacteria</taxon>
        <taxon>Pseudomonadati</taxon>
        <taxon>Pseudomonadota</taxon>
        <taxon>Betaproteobacteria</taxon>
        <taxon>Burkholderiales</taxon>
        <taxon>Alcaligenaceae</taxon>
        <taxon>Bordetella</taxon>
    </lineage>
</organism>
<dbReference type="GO" id="GO:0016020">
    <property type="term" value="C:membrane"/>
    <property type="evidence" value="ECO:0007669"/>
    <property type="project" value="InterPro"/>
</dbReference>
<accession>A0A261U2H5</accession>
<dbReference type="GO" id="GO:0008933">
    <property type="term" value="F:peptidoglycan lytic transglycosylase activity"/>
    <property type="evidence" value="ECO:0007669"/>
    <property type="project" value="InterPro"/>
</dbReference>
<dbReference type="AlphaFoldDB" id="A0A261U2H5"/>
<dbReference type="InterPro" id="IPR008258">
    <property type="entry name" value="Transglycosylase_SLT_dom_1"/>
</dbReference>
<proteinExistence type="inferred from homology"/>
<dbReference type="PANTHER" id="PTHR37423">
    <property type="entry name" value="SOLUBLE LYTIC MUREIN TRANSGLYCOSYLASE-RELATED"/>
    <property type="match status" value="1"/>
</dbReference>
<protein>
    <recommendedName>
        <fullName evidence="2">Transglycosylase SLT domain-containing protein</fullName>
    </recommendedName>
</protein>
<comment type="caution">
    <text evidence="3">The sequence shown here is derived from an EMBL/GenBank/DDBJ whole genome shotgun (WGS) entry which is preliminary data.</text>
</comment>
<evidence type="ECO:0000313" key="3">
    <source>
        <dbReference type="EMBL" id="OZI56069.1"/>
    </source>
</evidence>
<dbReference type="SUPFAM" id="SSF53955">
    <property type="entry name" value="Lysozyme-like"/>
    <property type="match status" value="1"/>
</dbReference>
<dbReference type="EMBL" id="NEVQ01000013">
    <property type="protein sequence ID" value="OZI56069.1"/>
    <property type="molecule type" value="Genomic_DNA"/>
</dbReference>
<dbReference type="GO" id="GO:0000270">
    <property type="term" value="P:peptidoglycan metabolic process"/>
    <property type="evidence" value="ECO:0007669"/>
    <property type="project" value="InterPro"/>
</dbReference>
<name>A0A261U2H5_9BORD</name>
<evidence type="ECO:0000259" key="2">
    <source>
        <dbReference type="Pfam" id="PF01464"/>
    </source>
</evidence>
<dbReference type="CDD" id="cd16896">
    <property type="entry name" value="LT_Slt70-like"/>
    <property type="match status" value="1"/>
</dbReference>
<gene>
    <name evidence="3" type="ORF">CAL20_11500</name>
</gene>
<evidence type="ECO:0000256" key="1">
    <source>
        <dbReference type="ARBA" id="ARBA00007734"/>
    </source>
</evidence>
<evidence type="ECO:0000313" key="4">
    <source>
        <dbReference type="Proteomes" id="UP000216885"/>
    </source>
</evidence>
<dbReference type="PANTHER" id="PTHR37423:SF2">
    <property type="entry name" value="MEMBRANE-BOUND LYTIC MUREIN TRANSGLYCOSYLASE C"/>
    <property type="match status" value="1"/>
</dbReference>
<keyword evidence="4" id="KW-1185">Reference proteome</keyword>
<feature type="domain" description="Transglycosylase SLT" evidence="2">
    <location>
        <begin position="84"/>
        <end position="189"/>
    </location>
</feature>
<dbReference type="Proteomes" id="UP000216885">
    <property type="component" value="Unassembled WGS sequence"/>
</dbReference>
<comment type="similarity">
    <text evidence="1">Belongs to the transglycosylase Slt family.</text>
</comment>
<dbReference type="PROSITE" id="PS00922">
    <property type="entry name" value="TRANSGLYCOSYLASE"/>
    <property type="match status" value="1"/>
</dbReference>
<dbReference type="InterPro" id="IPR000189">
    <property type="entry name" value="Transglyc_AS"/>
</dbReference>
<reference evidence="3 4" key="1">
    <citation type="submission" date="2017-05" db="EMBL/GenBank/DDBJ databases">
        <title>Complete and WGS of Bordetella genogroups.</title>
        <authorList>
            <person name="Spilker T."/>
            <person name="LiPuma J."/>
        </authorList>
    </citation>
    <scope>NUCLEOTIDE SEQUENCE [LARGE SCALE GENOMIC DNA]</scope>
    <source>
        <strain evidence="3 4">AU9919</strain>
    </source>
</reference>
<dbReference type="InterPro" id="IPR023346">
    <property type="entry name" value="Lysozyme-like_dom_sf"/>
</dbReference>
<sequence length="217" mass="23546">MLVLLPTSFAQTGKAKAKTKTATKHRAPAPSAMQIIENGIVVAEINVRGGELVLSFPAPIVAKAAPRQLQAPAISDPAQHYDPVIREAAWRYGMDPDLLHAVIKVESNYNPHAVSPKGATGLMQIMPATGMELGFANPRRDLLIPANNIDAGTRYLAWLKDQFDGDLSLALAAYNAGIGAVTRNQVLSNYPETSKYVRSVLDLYRQAELTALLRARY</sequence>
<dbReference type="Gene3D" id="1.10.530.10">
    <property type="match status" value="1"/>
</dbReference>
<dbReference type="Pfam" id="PF01464">
    <property type="entry name" value="SLT"/>
    <property type="match status" value="1"/>
</dbReference>